<organism evidence="1 2">
    <name type="scientific">Auriscalpium vulgare</name>
    <dbReference type="NCBI Taxonomy" id="40419"/>
    <lineage>
        <taxon>Eukaryota</taxon>
        <taxon>Fungi</taxon>
        <taxon>Dikarya</taxon>
        <taxon>Basidiomycota</taxon>
        <taxon>Agaricomycotina</taxon>
        <taxon>Agaricomycetes</taxon>
        <taxon>Russulales</taxon>
        <taxon>Auriscalpiaceae</taxon>
        <taxon>Auriscalpium</taxon>
    </lineage>
</organism>
<reference evidence="1" key="1">
    <citation type="submission" date="2021-02" db="EMBL/GenBank/DDBJ databases">
        <authorList>
            <consortium name="DOE Joint Genome Institute"/>
            <person name="Ahrendt S."/>
            <person name="Looney B.P."/>
            <person name="Miyauchi S."/>
            <person name="Morin E."/>
            <person name="Drula E."/>
            <person name="Courty P.E."/>
            <person name="Chicoki N."/>
            <person name="Fauchery L."/>
            <person name="Kohler A."/>
            <person name="Kuo A."/>
            <person name="Labutti K."/>
            <person name="Pangilinan J."/>
            <person name="Lipzen A."/>
            <person name="Riley R."/>
            <person name="Andreopoulos W."/>
            <person name="He G."/>
            <person name="Johnson J."/>
            <person name="Barry K.W."/>
            <person name="Grigoriev I.V."/>
            <person name="Nagy L."/>
            <person name="Hibbett D."/>
            <person name="Henrissat B."/>
            <person name="Matheny P.B."/>
            <person name="Labbe J."/>
            <person name="Martin F."/>
        </authorList>
    </citation>
    <scope>NUCLEOTIDE SEQUENCE</scope>
    <source>
        <strain evidence="1">FP105234-sp</strain>
    </source>
</reference>
<accession>A0ACB8S2R2</accession>
<sequence>MAAPLPPTAHYIRFSLAPACADALLVRRAIQDALTQSFGLTASSTYLDILWVADSGEEAVVRTGVSDAARVMAATAVYAGRMRLSVVKESSFLPSLSADGPVV</sequence>
<name>A0ACB8S2R2_9AGAM</name>
<keyword evidence="2" id="KW-1185">Reference proteome</keyword>
<comment type="caution">
    <text evidence="1">The sequence shown here is derived from an EMBL/GenBank/DDBJ whole genome shotgun (WGS) entry which is preliminary data.</text>
</comment>
<dbReference type="Proteomes" id="UP000814033">
    <property type="component" value="Unassembled WGS sequence"/>
</dbReference>
<gene>
    <name evidence="1" type="ORF">FA95DRAFT_1486839</name>
</gene>
<reference evidence="1" key="2">
    <citation type="journal article" date="2022" name="New Phytol.">
        <title>Evolutionary transition to the ectomycorrhizal habit in the genomes of a hyperdiverse lineage of mushroom-forming fungi.</title>
        <authorList>
            <person name="Looney B."/>
            <person name="Miyauchi S."/>
            <person name="Morin E."/>
            <person name="Drula E."/>
            <person name="Courty P.E."/>
            <person name="Kohler A."/>
            <person name="Kuo A."/>
            <person name="LaButti K."/>
            <person name="Pangilinan J."/>
            <person name="Lipzen A."/>
            <person name="Riley R."/>
            <person name="Andreopoulos W."/>
            <person name="He G."/>
            <person name="Johnson J."/>
            <person name="Nolan M."/>
            <person name="Tritt A."/>
            <person name="Barry K.W."/>
            <person name="Grigoriev I.V."/>
            <person name="Nagy L.G."/>
            <person name="Hibbett D."/>
            <person name="Henrissat B."/>
            <person name="Matheny P.B."/>
            <person name="Labbe J."/>
            <person name="Martin F.M."/>
        </authorList>
    </citation>
    <scope>NUCLEOTIDE SEQUENCE</scope>
    <source>
        <strain evidence="1">FP105234-sp</strain>
    </source>
</reference>
<dbReference type="EMBL" id="MU275859">
    <property type="protein sequence ID" value="KAI0050681.1"/>
    <property type="molecule type" value="Genomic_DNA"/>
</dbReference>
<evidence type="ECO:0000313" key="2">
    <source>
        <dbReference type="Proteomes" id="UP000814033"/>
    </source>
</evidence>
<evidence type="ECO:0000313" key="1">
    <source>
        <dbReference type="EMBL" id="KAI0050681.1"/>
    </source>
</evidence>
<proteinExistence type="predicted"/>
<protein>
    <submittedName>
        <fullName evidence="1">Uncharacterized protein</fullName>
    </submittedName>
</protein>